<evidence type="ECO:0000259" key="4">
    <source>
        <dbReference type="PROSITE" id="PS50011"/>
    </source>
</evidence>
<dbReference type="InParanoid" id="G4ZK65"/>
<feature type="repeat" description="ANK" evidence="3">
    <location>
        <begin position="43"/>
        <end position="76"/>
    </location>
</feature>
<dbReference type="Proteomes" id="UP000002640">
    <property type="component" value="Unassembled WGS sequence"/>
</dbReference>
<keyword evidence="2 3" id="KW-0040">ANK repeat</keyword>
<evidence type="ECO:0000256" key="1">
    <source>
        <dbReference type="ARBA" id="ARBA00022737"/>
    </source>
</evidence>
<dbReference type="KEGG" id="psoj:PHYSODRAFT_333173"/>
<dbReference type="PANTHER" id="PTHR24173:SF74">
    <property type="entry name" value="ANKYRIN REPEAT DOMAIN-CONTAINING PROTEIN 16"/>
    <property type="match status" value="1"/>
</dbReference>
<sequence>MAADGGHVDILRYFMKRSGTDRNVERDNGDTGDGVDVNAKNKNGDTALMKASMQGQVEAVRYLFEQRGIDIKARNQREETAIRLARDRGHQEVRSNIGGEFRAKWLDADAVVKLFVPEASATTLEEEVAQWKQLRHPNVMKMYGACYAPPNLQLFVCEYITHGSLIEHVELSPMEKPTVWKFLYEAALGLRYLHERFCYVRVLHVEGDSATVRVVGPDAGEDGHELQLPVAAIDLRVVDAAEVELWPGDYVGQPVAFVQPSGPSTGEWAYGVVIRYEMLAAGPSLSVLVGQEVTTVRLCEPLRIIKADPITYALQVGATVTDMVLNSMELLVQQNTVIMACRRRRGELPASVQSMLTDPFIPEEIVPLIRPHDLATVQFYTQTVVNLVDDAISFIDSYQGLFDSDSVGWKLMAFWITSKFSKFRSMIVSRDVDAARSIELRRAQRELEHAHPRARHGQDDTRRVYRQPRTSSIPAAVLSALPRQGDKRLCMKATSVVGCPGDAYITEKYKGIKLHQVLMFVKYRARVQGLEMFEIYQRDRLSNLAEYASALGLTPPPTSHVDDKIDTDSVEFLTMLAYRSNRSLPMFVRLIRGQTKEDGRPNKALYELSNKSAANPDLFCQWNGVVREGSAIVHSAEVLKHISKGQRDGRYLVLNASVLDLWSEIFLSPVGVVDKAGNETRMINDYSYPDGASVNDFTDRSNIPPVSYNPPRDIARRIHDLRTAQPDADVLLMLGDVSGAFRHVPVHEDAVHMFAFAIDDYVVIDLACGFGWCGSPAFYSLAGSAINDIYEGSHSSDSSTHNASPFRGNGFFQRAHTATVAMLPYGARARALDTDTIEDLRWFRAVMLNQDRFNGILVSQFAATTPPCIIVEMDASYTGLCALDTSRRGYIRLQYSDEECAELQSGSYQNSINNAPPTQPTHVQFHIDNMGAVSWASRRYSRHPTAQLYNRLISMVELKYGLFFTAIHIPGKLNTMVNVVPPFDNLSSVWERFCAATPWQDRQT</sequence>
<evidence type="ECO:0000313" key="5">
    <source>
        <dbReference type="EMBL" id="EGZ14869.1"/>
    </source>
</evidence>
<proteinExistence type="predicted"/>
<evidence type="ECO:0000256" key="3">
    <source>
        <dbReference type="PROSITE-ProRule" id="PRU00023"/>
    </source>
</evidence>
<organism evidence="5 6">
    <name type="scientific">Phytophthora sojae (strain P6497)</name>
    <name type="common">Soybean stem and root rot agent</name>
    <name type="synonym">Phytophthora megasperma f. sp. glycines</name>
    <dbReference type="NCBI Taxonomy" id="1094619"/>
    <lineage>
        <taxon>Eukaryota</taxon>
        <taxon>Sar</taxon>
        <taxon>Stramenopiles</taxon>
        <taxon>Oomycota</taxon>
        <taxon>Peronosporomycetes</taxon>
        <taxon>Peronosporales</taxon>
        <taxon>Peronosporaceae</taxon>
        <taxon>Phytophthora</taxon>
    </lineage>
</organism>
<dbReference type="GO" id="GO:0005524">
    <property type="term" value="F:ATP binding"/>
    <property type="evidence" value="ECO:0007669"/>
    <property type="project" value="InterPro"/>
</dbReference>
<dbReference type="InterPro" id="IPR001245">
    <property type="entry name" value="Ser-Thr/Tyr_kinase_cat_dom"/>
</dbReference>
<evidence type="ECO:0000313" key="6">
    <source>
        <dbReference type="Proteomes" id="UP000002640"/>
    </source>
</evidence>
<dbReference type="AlphaFoldDB" id="G4ZK65"/>
<dbReference type="Pfam" id="PF12796">
    <property type="entry name" value="Ank_2"/>
    <property type="match status" value="1"/>
</dbReference>
<dbReference type="Gene3D" id="1.10.510.10">
    <property type="entry name" value="Transferase(Phosphotransferase) domain 1"/>
    <property type="match status" value="1"/>
</dbReference>
<dbReference type="InterPro" id="IPR043502">
    <property type="entry name" value="DNA/RNA_pol_sf"/>
</dbReference>
<name>G4ZK65_PHYSP</name>
<evidence type="ECO:0000256" key="2">
    <source>
        <dbReference type="ARBA" id="ARBA00023043"/>
    </source>
</evidence>
<protein>
    <recommendedName>
        <fullName evidence="4">Protein kinase domain-containing protein</fullName>
    </recommendedName>
</protein>
<dbReference type="GO" id="GO:0004672">
    <property type="term" value="F:protein kinase activity"/>
    <property type="evidence" value="ECO:0007669"/>
    <property type="project" value="InterPro"/>
</dbReference>
<accession>G4ZK65</accession>
<reference evidence="5 6" key="1">
    <citation type="journal article" date="2006" name="Science">
        <title>Phytophthora genome sequences uncover evolutionary origins and mechanisms of pathogenesis.</title>
        <authorList>
            <person name="Tyler B.M."/>
            <person name="Tripathy S."/>
            <person name="Zhang X."/>
            <person name="Dehal P."/>
            <person name="Jiang R.H."/>
            <person name="Aerts A."/>
            <person name="Arredondo F.D."/>
            <person name="Baxter L."/>
            <person name="Bensasson D."/>
            <person name="Beynon J.L."/>
            <person name="Chapman J."/>
            <person name="Damasceno C.M."/>
            <person name="Dorrance A.E."/>
            <person name="Dou D."/>
            <person name="Dickerman A.W."/>
            <person name="Dubchak I.L."/>
            <person name="Garbelotto M."/>
            <person name="Gijzen M."/>
            <person name="Gordon S.G."/>
            <person name="Govers F."/>
            <person name="Grunwald N.J."/>
            <person name="Huang W."/>
            <person name="Ivors K.L."/>
            <person name="Jones R.W."/>
            <person name="Kamoun S."/>
            <person name="Krampis K."/>
            <person name="Lamour K.H."/>
            <person name="Lee M.K."/>
            <person name="McDonald W.H."/>
            <person name="Medina M."/>
            <person name="Meijer H.J."/>
            <person name="Nordberg E.K."/>
            <person name="Maclean D.J."/>
            <person name="Ospina-Giraldo M.D."/>
            <person name="Morris P.F."/>
            <person name="Phuntumart V."/>
            <person name="Putnam N.H."/>
            <person name="Rash S."/>
            <person name="Rose J.K."/>
            <person name="Sakihama Y."/>
            <person name="Salamov A.A."/>
            <person name="Savidor A."/>
            <person name="Scheuring C.F."/>
            <person name="Smith B.M."/>
            <person name="Sobral B.W."/>
            <person name="Terry A."/>
            <person name="Torto-Alalibo T.A."/>
            <person name="Win J."/>
            <person name="Xu Z."/>
            <person name="Zhang H."/>
            <person name="Grigoriev I.V."/>
            <person name="Rokhsar D.S."/>
            <person name="Boore J.L."/>
        </authorList>
    </citation>
    <scope>NUCLEOTIDE SEQUENCE [LARGE SCALE GENOMIC DNA]</scope>
    <source>
        <strain evidence="5 6">P6497</strain>
    </source>
</reference>
<dbReference type="RefSeq" id="XP_009528618.1">
    <property type="nucleotide sequence ID" value="XM_009530323.1"/>
</dbReference>
<dbReference type="InterPro" id="IPR036770">
    <property type="entry name" value="Ankyrin_rpt-contain_sf"/>
</dbReference>
<dbReference type="Gene3D" id="1.25.40.20">
    <property type="entry name" value="Ankyrin repeat-containing domain"/>
    <property type="match status" value="1"/>
</dbReference>
<dbReference type="EMBL" id="JH159155">
    <property type="protein sequence ID" value="EGZ14869.1"/>
    <property type="molecule type" value="Genomic_DNA"/>
</dbReference>
<dbReference type="InterPro" id="IPR011009">
    <property type="entry name" value="Kinase-like_dom_sf"/>
</dbReference>
<dbReference type="Pfam" id="PF07714">
    <property type="entry name" value="PK_Tyr_Ser-Thr"/>
    <property type="match status" value="1"/>
</dbReference>
<dbReference type="PROSITE" id="PS50088">
    <property type="entry name" value="ANK_REPEAT"/>
    <property type="match status" value="1"/>
</dbReference>
<dbReference type="SUPFAM" id="SSF48403">
    <property type="entry name" value="Ankyrin repeat"/>
    <property type="match status" value="1"/>
</dbReference>
<dbReference type="PANTHER" id="PTHR24173">
    <property type="entry name" value="ANKYRIN REPEAT CONTAINING"/>
    <property type="match status" value="1"/>
</dbReference>
<keyword evidence="6" id="KW-1185">Reference proteome</keyword>
<dbReference type="SUPFAM" id="SSF56672">
    <property type="entry name" value="DNA/RNA polymerases"/>
    <property type="match status" value="1"/>
</dbReference>
<dbReference type="InterPro" id="IPR002110">
    <property type="entry name" value="Ankyrin_rpt"/>
</dbReference>
<feature type="domain" description="Protein kinase" evidence="4">
    <location>
        <begin position="46"/>
        <end position="361"/>
    </location>
</feature>
<dbReference type="GeneID" id="20646615"/>
<keyword evidence="1" id="KW-0677">Repeat</keyword>
<dbReference type="InterPro" id="IPR000719">
    <property type="entry name" value="Prot_kinase_dom"/>
</dbReference>
<dbReference type="PROSITE" id="PS50011">
    <property type="entry name" value="PROTEIN_KINASE_DOM"/>
    <property type="match status" value="1"/>
</dbReference>
<gene>
    <name evidence="5" type="ORF">PHYSODRAFT_333173</name>
</gene>
<dbReference type="SUPFAM" id="SSF56112">
    <property type="entry name" value="Protein kinase-like (PK-like)"/>
    <property type="match status" value="1"/>
</dbReference>
<dbReference type="SMART" id="SM00220">
    <property type="entry name" value="S_TKc"/>
    <property type="match status" value="1"/>
</dbReference>